<evidence type="ECO:0000313" key="2">
    <source>
        <dbReference type="EMBL" id="MBP2401406.1"/>
    </source>
</evidence>
<dbReference type="RefSeq" id="WP_209513963.1">
    <property type="nucleotide sequence ID" value="NZ_JAGIOH010000001.1"/>
</dbReference>
<dbReference type="GeneID" id="91567746"/>
<dbReference type="Proteomes" id="UP001519291">
    <property type="component" value="Unassembled WGS sequence"/>
</dbReference>
<dbReference type="InterPro" id="IPR001387">
    <property type="entry name" value="Cro/C1-type_HTH"/>
</dbReference>
<comment type="caution">
    <text evidence="2">The sequence shown here is derived from an EMBL/GenBank/DDBJ whole genome shotgun (WGS) entry which is preliminary data.</text>
</comment>
<dbReference type="SUPFAM" id="SSF47413">
    <property type="entry name" value="lambda repressor-like DNA-binding domains"/>
    <property type="match status" value="1"/>
</dbReference>
<proteinExistence type="predicted"/>
<protein>
    <submittedName>
        <fullName evidence="2">Transcriptional regulator with XRE-family HTH domain</fullName>
    </submittedName>
</protein>
<dbReference type="SMART" id="SM00530">
    <property type="entry name" value="HTH_XRE"/>
    <property type="match status" value="1"/>
</dbReference>
<dbReference type="InterPro" id="IPR010982">
    <property type="entry name" value="Lambda_DNA-bd_dom_sf"/>
</dbReference>
<dbReference type="Pfam" id="PF13443">
    <property type="entry name" value="HTH_26"/>
    <property type="match status" value="1"/>
</dbReference>
<name>A0ABS4XY14_9ACTN</name>
<dbReference type="Gene3D" id="1.10.260.40">
    <property type="entry name" value="lambda repressor-like DNA-binding domains"/>
    <property type="match status" value="1"/>
</dbReference>
<sequence length="78" mass="8493">MADLEGLLREAMRRRHLTAQCLADRTGIRTPRIRAFTQDGAEGPVRPTPEELAELADALSIPLPDVLDAARTRTGVTA</sequence>
<feature type="domain" description="HTH cro/C1-type" evidence="1">
    <location>
        <begin position="8"/>
        <end position="66"/>
    </location>
</feature>
<dbReference type="EMBL" id="JAGIOH010000001">
    <property type="protein sequence ID" value="MBP2401406.1"/>
    <property type="molecule type" value="Genomic_DNA"/>
</dbReference>
<evidence type="ECO:0000259" key="1">
    <source>
        <dbReference type="PROSITE" id="PS50943"/>
    </source>
</evidence>
<keyword evidence="3" id="KW-1185">Reference proteome</keyword>
<gene>
    <name evidence="2" type="ORF">JO379_000875</name>
</gene>
<reference evidence="2 3" key="1">
    <citation type="submission" date="2021-03" db="EMBL/GenBank/DDBJ databases">
        <title>Sequencing the genomes of 1000 actinobacteria strains.</title>
        <authorList>
            <person name="Klenk H.-P."/>
        </authorList>
    </citation>
    <scope>NUCLEOTIDE SEQUENCE [LARGE SCALE GENOMIC DNA]</scope>
    <source>
        <strain evidence="2 3">DSM 41480</strain>
    </source>
</reference>
<dbReference type="PROSITE" id="PS50943">
    <property type="entry name" value="HTH_CROC1"/>
    <property type="match status" value="1"/>
</dbReference>
<dbReference type="CDD" id="cd00093">
    <property type="entry name" value="HTH_XRE"/>
    <property type="match status" value="1"/>
</dbReference>
<accession>A0ABS4XY14</accession>
<evidence type="ECO:0000313" key="3">
    <source>
        <dbReference type="Proteomes" id="UP001519291"/>
    </source>
</evidence>
<organism evidence="2 3">
    <name type="scientific">Streptomyces syringium</name>
    <dbReference type="NCBI Taxonomy" id="76729"/>
    <lineage>
        <taxon>Bacteria</taxon>
        <taxon>Bacillati</taxon>
        <taxon>Actinomycetota</taxon>
        <taxon>Actinomycetes</taxon>
        <taxon>Kitasatosporales</taxon>
        <taxon>Streptomycetaceae</taxon>
        <taxon>Streptomyces</taxon>
    </lineage>
</organism>